<sequence length="213" mass="24281">MSINFSPTVNTNEIYKSTVGNARKTVTTNTGEIKDSTYYVSQIKENIPNADVTIKSMTSADVADYYEKWKDEPVCTNARIPKITVSPKVLEKMKNDPKYAENMMAKIKDAATPQGFENAQLYEYKVIVKDDGEIEILACADFMSGKKNTVSDDNDEKKKEAKKKLKQLQFSRYLFDNNKLESISEEKIDKNVIPYDNYLSQNAMILKLKNNLL</sequence>
<accession>A0ABN6J253</accession>
<keyword evidence="2" id="KW-1185">Reference proteome</keyword>
<gene>
    <name evidence="1" type="ORF">psyc5s11_33250</name>
</gene>
<name>A0ABN6J253_9CLOT</name>
<dbReference type="RefSeq" id="WP_224033618.1">
    <property type="nucleotide sequence ID" value="NZ_AP024849.1"/>
</dbReference>
<reference evidence="2" key="1">
    <citation type="submission" date="2021-07" db="EMBL/GenBank/DDBJ databases">
        <title>Complete genome sequencing of a Clostridium isolate.</title>
        <authorList>
            <person name="Ueki A."/>
            <person name="Tonouchi A."/>
        </authorList>
    </citation>
    <scope>NUCLEOTIDE SEQUENCE [LARGE SCALE GENOMIC DNA]</scope>
    <source>
        <strain evidence="2">C5S11</strain>
    </source>
</reference>
<dbReference type="EMBL" id="AP024849">
    <property type="protein sequence ID" value="BCZ47258.1"/>
    <property type="molecule type" value="Genomic_DNA"/>
</dbReference>
<evidence type="ECO:0000313" key="1">
    <source>
        <dbReference type="EMBL" id="BCZ47258.1"/>
    </source>
</evidence>
<evidence type="ECO:0000313" key="2">
    <source>
        <dbReference type="Proteomes" id="UP000824633"/>
    </source>
</evidence>
<protein>
    <submittedName>
        <fullName evidence="1">Uncharacterized protein</fullName>
    </submittedName>
</protein>
<proteinExistence type="predicted"/>
<dbReference type="Proteomes" id="UP000824633">
    <property type="component" value="Chromosome"/>
</dbReference>
<organism evidence="1 2">
    <name type="scientific">Clostridium gelidum</name>
    <dbReference type="NCBI Taxonomy" id="704125"/>
    <lineage>
        <taxon>Bacteria</taxon>
        <taxon>Bacillati</taxon>
        <taxon>Bacillota</taxon>
        <taxon>Clostridia</taxon>
        <taxon>Eubacteriales</taxon>
        <taxon>Clostridiaceae</taxon>
        <taxon>Clostridium</taxon>
    </lineage>
</organism>